<dbReference type="SUPFAM" id="SSF52087">
    <property type="entry name" value="CRAL/TRIO domain"/>
    <property type="match status" value="1"/>
</dbReference>
<evidence type="ECO:0000256" key="3">
    <source>
        <dbReference type="SAM" id="Coils"/>
    </source>
</evidence>
<gene>
    <name evidence="6" type="primary">Necator_chrI.g3310</name>
    <name evidence="6" type="ORF">RB195_007181</name>
</gene>
<comment type="similarity">
    <text evidence="2">Belongs to the SOLO family.</text>
</comment>
<dbReference type="Proteomes" id="UP001303046">
    <property type="component" value="Unassembled WGS sequence"/>
</dbReference>
<dbReference type="InterPro" id="IPR056804">
    <property type="entry name" value="Spectrin_SESTD1"/>
</dbReference>
<reference evidence="6 7" key="1">
    <citation type="submission" date="2023-08" db="EMBL/GenBank/DDBJ databases">
        <title>A Necator americanus chromosomal reference genome.</title>
        <authorList>
            <person name="Ilik V."/>
            <person name="Petrzelkova K.J."/>
            <person name="Pardy F."/>
            <person name="Fuh T."/>
            <person name="Niatou-Singa F.S."/>
            <person name="Gouil Q."/>
            <person name="Baker L."/>
            <person name="Ritchie M.E."/>
            <person name="Jex A.R."/>
            <person name="Gazzola D."/>
            <person name="Li H."/>
            <person name="Toshio Fujiwara R."/>
            <person name="Zhan B."/>
            <person name="Aroian R.V."/>
            <person name="Pafco B."/>
            <person name="Schwarz E.M."/>
        </authorList>
    </citation>
    <scope>NUCLEOTIDE SEQUENCE [LARGE SCALE GENOMIC DNA]</scope>
    <source>
        <strain evidence="6 7">Aroian</strain>
        <tissue evidence="6">Whole animal</tissue>
    </source>
</reference>
<dbReference type="InterPro" id="IPR001251">
    <property type="entry name" value="CRAL-TRIO_dom"/>
</dbReference>
<dbReference type="SUPFAM" id="SSF46966">
    <property type="entry name" value="Spectrin repeat"/>
    <property type="match status" value="1"/>
</dbReference>
<dbReference type="InterPro" id="IPR036865">
    <property type="entry name" value="CRAL-TRIO_dom_sf"/>
</dbReference>
<keyword evidence="7" id="KW-1185">Reference proteome</keyword>
<evidence type="ECO:0000256" key="2">
    <source>
        <dbReference type="ARBA" id="ARBA00038285"/>
    </source>
</evidence>
<evidence type="ECO:0000313" key="7">
    <source>
        <dbReference type="Proteomes" id="UP001303046"/>
    </source>
</evidence>
<protein>
    <recommendedName>
        <fullName evidence="5">CRAL-TRIO domain-containing protein</fullName>
    </recommendedName>
</protein>
<dbReference type="PANTHER" id="PTHR46607:SF1">
    <property type="entry name" value="SEC14 DOMAIN AND SPECTRIN REPEAT-CONTAINING PROTEIN 1"/>
    <property type="match status" value="1"/>
</dbReference>
<evidence type="ECO:0000313" key="6">
    <source>
        <dbReference type="EMBL" id="KAK6730564.1"/>
    </source>
</evidence>
<dbReference type="Gene3D" id="1.20.58.60">
    <property type="match status" value="1"/>
</dbReference>
<dbReference type="PANTHER" id="PTHR46607">
    <property type="entry name" value="SEC14 DOMAIN AND SPECTRIN REPEAT-CONTAINING PROTEIN 1"/>
    <property type="match status" value="1"/>
</dbReference>
<dbReference type="PROSITE" id="PS50191">
    <property type="entry name" value="CRAL_TRIO"/>
    <property type="match status" value="1"/>
</dbReference>
<sequence>MNITRHRSKVLKQVFSLPGSVDRSGSAIVAITPPANDSSAAAHRSSLSDINGVLLHYEDLVSVLGYFSEIISEYANEKGLCVLIDGRRMPPKALKNVLRASQQAFYHQIRMAIIVQPDKFLHQQKINLDLIMEGYEFRTLLVSLHKLSKYIDISQLPENFGGTFPYDAEQWCIEREKIESMMAELNNLQQDLIQSDGRLQISPDDVAIVAGKKLVAELKKSEKVHHDVAAKTLRMKMDEIERIASLPQKEAELSRLNAENEEKCRMLEEHAEGVNRLLDWIEGPGEKWLLTLHEIGENKDEARQLVKEHQQLALKSKEIVSQADELADLASRLMAAVPAHSITLEKAREQVRGLARQYANRVERQTGMARQSEEFHTKMSELTRKTDVLLESLCTDLMMNDLAAVESEKSNLEEKVSAMEKMYESVTTCGASFIDDLSAEEVNVHGKRVIRDYMAGIVHVREQLAAARERRKRCLELVDVRRLKLQQFTQLFTCENDAQQAIKWLEELHETLLTDYNQIGSAEDDLRYLRQDRLKLEETARSTYEYGRQLCQVALVLRRSLRMDVNNQIGLNEKLERTWGRLCRALSENEAKLNVTEAFNTTIVEVNHRIDELGRRVNEVRESQRSPERICGAERRRLGNDVQELRHIADMLVAQINANHNVPSETRQTAIASIKRKVDGVDAAHRRMESLFIETNPEPPRTQSLHRLSESAAHPEEMPRSYYHLSGTPRRPSVTISRSNPLSPAAGAAAGGGGVENRSWRSEFTRESNIGSIRLSDTESYL</sequence>
<evidence type="ECO:0000256" key="1">
    <source>
        <dbReference type="ARBA" id="ARBA00022737"/>
    </source>
</evidence>
<feature type="region of interest" description="Disordered" evidence="4">
    <location>
        <begin position="695"/>
        <end position="761"/>
    </location>
</feature>
<organism evidence="6 7">
    <name type="scientific">Necator americanus</name>
    <name type="common">Human hookworm</name>
    <dbReference type="NCBI Taxonomy" id="51031"/>
    <lineage>
        <taxon>Eukaryota</taxon>
        <taxon>Metazoa</taxon>
        <taxon>Ecdysozoa</taxon>
        <taxon>Nematoda</taxon>
        <taxon>Chromadorea</taxon>
        <taxon>Rhabditida</taxon>
        <taxon>Rhabditina</taxon>
        <taxon>Rhabditomorpha</taxon>
        <taxon>Strongyloidea</taxon>
        <taxon>Ancylostomatidae</taxon>
        <taxon>Bunostominae</taxon>
        <taxon>Necator</taxon>
    </lineage>
</organism>
<evidence type="ECO:0000259" key="5">
    <source>
        <dbReference type="PROSITE" id="PS50191"/>
    </source>
</evidence>
<proteinExistence type="inferred from homology"/>
<dbReference type="EMBL" id="JAVFWL010000001">
    <property type="protein sequence ID" value="KAK6730564.1"/>
    <property type="molecule type" value="Genomic_DNA"/>
</dbReference>
<feature type="coiled-coil region" evidence="3">
    <location>
        <begin position="395"/>
        <end position="422"/>
    </location>
</feature>
<name>A0ABR1BW04_NECAM</name>
<keyword evidence="1" id="KW-0677">Repeat</keyword>
<accession>A0ABR1BW04</accession>
<comment type="caution">
    <text evidence="6">The sequence shown here is derived from an EMBL/GenBank/DDBJ whole genome shotgun (WGS) entry which is preliminary data.</text>
</comment>
<keyword evidence="3" id="KW-0175">Coiled coil</keyword>
<evidence type="ECO:0000256" key="4">
    <source>
        <dbReference type="SAM" id="MobiDB-lite"/>
    </source>
</evidence>
<feature type="compositionally biased region" description="Basic and acidic residues" evidence="4">
    <location>
        <begin position="707"/>
        <end position="719"/>
    </location>
</feature>
<dbReference type="Pfam" id="PF24915">
    <property type="entry name" value="Spectrin_SESTD1"/>
    <property type="match status" value="1"/>
</dbReference>
<feature type="domain" description="CRAL-TRIO" evidence="5">
    <location>
        <begin position="19"/>
        <end position="168"/>
    </location>
</feature>